<name>A0ABZ1E6M5_9RHOB</name>
<accession>A0ABZ1E6M5</accession>
<dbReference type="EMBL" id="CP135444">
    <property type="protein sequence ID" value="WRY35497.1"/>
    <property type="molecule type" value="Genomic_DNA"/>
</dbReference>
<feature type="transmembrane region" description="Helical" evidence="1">
    <location>
        <begin position="71"/>
        <end position="90"/>
    </location>
</feature>
<keyword evidence="4" id="KW-1185">Reference proteome</keyword>
<organism evidence="3 4">
    <name type="scientific">Thioclava litoralis</name>
    <dbReference type="NCBI Taxonomy" id="3076557"/>
    <lineage>
        <taxon>Bacteria</taxon>
        <taxon>Pseudomonadati</taxon>
        <taxon>Pseudomonadota</taxon>
        <taxon>Alphaproteobacteria</taxon>
        <taxon>Rhodobacterales</taxon>
        <taxon>Paracoccaceae</taxon>
        <taxon>Thioclava</taxon>
    </lineage>
</organism>
<protein>
    <submittedName>
        <fullName evidence="3">HupE/UreJ family protein</fullName>
    </submittedName>
</protein>
<feature type="chain" id="PRO_5046134807" evidence="2">
    <location>
        <begin position="25"/>
        <end position="195"/>
    </location>
</feature>
<geneLocation type="plasmid" evidence="3 4">
    <name>unnamed1</name>
</geneLocation>
<dbReference type="PIRSF" id="PIRSF016919">
    <property type="entry name" value="HupE_UreJ"/>
    <property type="match status" value="1"/>
</dbReference>
<feature type="transmembrane region" description="Helical" evidence="1">
    <location>
        <begin position="96"/>
        <end position="112"/>
    </location>
</feature>
<keyword evidence="1" id="KW-0812">Transmembrane</keyword>
<dbReference type="Proteomes" id="UP001623290">
    <property type="component" value="Plasmid unnamed1"/>
</dbReference>
<reference evidence="3 4" key="1">
    <citation type="submission" date="2023-09" db="EMBL/GenBank/DDBJ databases">
        <title>Thioclava shenzhenensis sp. nov., a multidrug resistant bacteria-antagonizing species isolated from coastal seawater.</title>
        <authorList>
            <person name="Long M."/>
        </authorList>
    </citation>
    <scope>NUCLEOTIDE SEQUENCE [LARGE SCALE GENOMIC DNA]</scope>
    <source>
        <strain evidence="3 4">FTW29</strain>
        <plasmid evidence="3 4">unnamed1</plasmid>
    </source>
</reference>
<feature type="transmembrane region" description="Helical" evidence="1">
    <location>
        <begin position="177"/>
        <end position="194"/>
    </location>
</feature>
<evidence type="ECO:0000256" key="2">
    <source>
        <dbReference type="SAM" id="SignalP"/>
    </source>
</evidence>
<feature type="transmembrane region" description="Helical" evidence="1">
    <location>
        <begin position="40"/>
        <end position="59"/>
    </location>
</feature>
<evidence type="ECO:0000313" key="3">
    <source>
        <dbReference type="EMBL" id="WRY35497.1"/>
    </source>
</evidence>
<feature type="transmembrane region" description="Helical" evidence="1">
    <location>
        <begin position="147"/>
        <end position="170"/>
    </location>
</feature>
<dbReference type="Pfam" id="PF04955">
    <property type="entry name" value="HupE_UreJ"/>
    <property type="match status" value="1"/>
</dbReference>
<evidence type="ECO:0000313" key="4">
    <source>
        <dbReference type="Proteomes" id="UP001623290"/>
    </source>
</evidence>
<feature type="signal peptide" evidence="2">
    <location>
        <begin position="1"/>
        <end position="24"/>
    </location>
</feature>
<sequence length="195" mass="19924">MTFRSLPVLLLSACLLCAPTLASAHITAAGSGGFTAGFEHPLTGYDHFLAMFSVGLWGAQMGGKRVWTLPVTFPLVMVLGGIVGISGLTISGIETGIALSIIVLGGAIAAAWRPWEWVALAVIAVFALCHGYAHGAELPLAADPADYAIGFVLATGLIHVIGVGVGLVLNPLWKGRISRLLGAVIALAGVGFLVG</sequence>
<gene>
    <name evidence="3" type="ORF">RPE78_14690</name>
</gene>
<dbReference type="RefSeq" id="WP_406721702.1">
    <property type="nucleotide sequence ID" value="NZ_CP135444.1"/>
</dbReference>
<evidence type="ECO:0000256" key="1">
    <source>
        <dbReference type="SAM" id="Phobius"/>
    </source>
</evidence>
<proteinExistence type="predicted"/>
<keyword evidence="2" id="KW-0732">Signal</keyword>
<feature type="transmembrane region" description="Helical" evidence="1">
    <location>
        <begin position="117"/>
        <end position="135"/>
    </location>
</feature>
<keyword evidence="3" id="KW-0614">Plasmid</keyword>
<keyword evidence="1" id="KW-0472">Membrane</keyword>
<keyword evidence="1" id="KW-1133">Transmembrane helix</keyword>
<dbReference type="InterPro" id="IPR007038">
    <property type="entry name" value="HupE_UreJ"/>
</dbReference>